<proteinExistence type="predicted"/>
<evidence type="ECO:0000259" key="1">
    <source>
        <dbReference type="Pfam" id="PF17187"/>
    </source>
</evidence>
<reference evidence="2 3" key="1">
    <citation type="journal article" date="2024" name="J Genomics">
        <title>Draft genome sequencing and assembly of Favolaschia claudopus CIRM-BRFM 2984 isolated from oak limbs.</title>
        <authorList>
            <person name="Navarro D."/>
            <person name="Drula E."/>
            <person name="Chaduli D."/>
            <person name="Cazenave R."/>
            <person name="Ahrendt S."/>
            <person name="Wang J."/>
            <person name="Lipzen A."/>
            <person name="Daum C."/>
            <person name="Barry K."/>
            <person name="Grigoriev I.V."/>
            <person name="Favel A."/>
            <person name="Rosso M.N."/>
            <person name="Martin F."/>
        </authorList>
    </citation>
    <scope>NUCLEOTIDE SEQUENCE [LARGE SCALE GENOMIC DNA]</scope>
    <source>
        <strain evidence="2 3">CIRM-BRFM 2984</strain>
    </source>
</reference>
<keyword evidence="3" id="KW-1185">Reference proteome</keyword>
<feature type="domain" description="Svf1-like C-terminal" evidence="1">
    <location>
        <begin position="154"/>
        <end position="231"/>
    </location>
</feature>
<dbReference type="PANTHER" id="PTHR47107">
    <property type="entry name" value="SVF1-LIKE PROTEIN YDR222W-RELATED"/>
    <property type="match status" value="1"/>
</dbReference>
<organism evidence="2 3">
    <name type="scientific">Favolaschia claudopus</name>
    <dbReference type="NCBI Taxonomy" id="2862362"/>
    <lineage>
        <taxon>Eukaryota</taxon>
        <taxon>Fungi</taxon>
        <taxon>Dikarya</taxon>
        <taxon>Basidiomycota</taxon>
        <taxon>Agaricomycotina</taxon>
        <taxon>Agaricomycetes</taxon>
        <taxon>Agaricomycetidae</taxon>
        <taxon>Agaricales</taxon>
        <taxon>Marasmiineae</taxon>
        <taxon>Mycenaceae</taxon>
        <taxon>Favolaschia</taxon>
    </lineage>
</organism>
<dbReference type="EMBL" id="JAWWNJ010000059">
    <property type="protein sequence ID" value="KAK7013496.1"/>
    <property type="molecule type" value="Genomic_DNA"/>
</dbReference>
<evidence type="ECO:0000313" key="3">
    <source>
        <dbReference type="Proteomes" id="UP001362999"/>
    </source>
</evidence>
<dbReference type="PANTHER" id="PTHR47107:SF1">
    <property type="entry name" value="CERAMIDE-BINDING PROTEIN SVF1-RELATED"/>
    <property type="match status" value="1"/>
</dbReference>
<dbReference type="AlphaFoldDB" id="A0AAW0AK58"/>
<comment type="caution">
    <text evidence="2">The sequence shown here is derived from an EMBL/GenBank/DDBJ whole genome shotgun (WGS) entry which is preliminary data.</text>
</comment>
<gene>
    <name evidence="2" type="ORF">R3P38DRAFT_2788392</name>
</gene>
<dbReference type="GO" id="GO:0005737">
    <property type="term" value="C:cytoplasm"/>
    <property type="evidence" value="ECO:0007669"/>
    <property type="project" value="TreeGrafter"/>
</dbReference>
<evidence type="ECO:0000313" key="2">
    <source>
        <dbReference type="EMBL" id="KAK7013496.1"/>
    </source>
</evidence>
<dbReference type="Pfam" id="PF17187">
    <property type="entry name" value="Svf1_C"/>
    <property type="match status" value="1"/>
</dbReference>
<protein>
    <recommendedName>
        <fullName evidence="1">Svf1-like C-terminal domain-containing protein</fullName>
    </recommendedName>
</protein>
<dbReference type="InterPro" id="IPR033394">
    <property type="entry name" value="Svf1-like_C"/>
</dbReference>
<accession>A0AAW0AK58</accession>
<name>A0AAW0AK58_9AGAR</name>
<dbReference type="Proteomes" id="UP001362999">
    <property type="component" value="Unassembled WGS sequence"/>
</dbReference>
<dbReference type="InterPro" id="IPR051385">
    <property type="entry name" value="Ceramide-binding_SVF1"/>
</dbReference>
<sequence>MFPNLQVSEDFSQLALSPSQQSLSTALEFPENLSANSSTWTQTMDDMTLSAHPGLPTTPSTLKSTPGNSPLLLQHCGRLQGGNQAYIALMMERNILQGQLAESRDNYQSLLAHQFNPSAFLSRSVQFSYKHPFKRAEILVVPESPGTYAAKLHVDVGDHAQPKGLVKKVDFMAEVPRVLKLAVNYVSGTKPYIYQASPQPWYNPTTLKLFGSDGNETEVDEMLYNEATWISS</sequence>